<comment type="cofactor">
    <cofactor evidence="1">
        <name>Mg(2+)</name>
        <dbReference type="ChEBI" id="CHEBI:18420"/>
    </cofactor>
</comment>
<evidence type="ECO:0000259" key="3">
    <source>
        <dbReference type="PROSITE" id="PS51462"/>
    </source>
</evidence>
<accession>A0ABR1FBH1</accession>
<gene>
    <name evidence="4" type="ORF">BZA70DRAFT_252882</name>
</gene>
<proteinExistence type="predicted"/>
<dbReference type="GeneID" id="90036241"/>
<comment type="caution">
    <text evidence="4">The sequence shown here is derived from an EMBL/GenBank/DDBJ whole genome shotgun (WGS) entry which is preliminary data.</text>
</comment>
<sequence length="272" mass="29495">MANIAKKMLATSFTYNSVRVEIPAYLSSTLGAEQVQKFPPFVRWFERLQASLASTASGGVGKYYQLKNIEIQSADFFAKGTKLGFLKIKALVEDDTGSSLPGIVLLRGQSVAILVLVYPSLDPAANNPADYDDIIITIQPRIAGADMAMAEIPAGMYDPEDNRLSFAAQRELKEECGIEVVADDMRPLLSAAADRAGGIFPSAGALDEQLQFFYCRKLMHARDIEELEGRAGGAEDEREKITLKVVPLSDLITATLDAKAIIAAALYNNLAK</sequence>
<keyword evidence="2" id="KW-0378">Hydrolase</keyword>
<reference evidence="4 5" key="1">
    <citation type="submission" date="2024-03" db="EMBL/GenBank/DDBJ databases">
        <title>Genome-scale model development and genomic sequencing of the oleaginous clade Lipomyces.</title>
        <authorList>
            <consortium name="Lawrence Berkeley National Laboratory"/>
            <person name="Czajka J.J."/>
            <person name="Han Y."/>
            <person name="Kim J."/>
            <person name="Mondo S.J."/>
            <person name="Hofstad B.A."/>
            <person name="Robles A."/>
            <person name="Haridas S."/>
            <person name="Riley R."/>
            <person name="LaButti K."/>
            <person name="Pangilinan J."/>
            <person name="Andreopoulos W."/>
            <person name="Lipzen A."/>
            <person name="Yan J."/>
            <person name="Wang M."/>
            <person name="Ng V."/>
            <person name="Grigoriev I.V."/>
            <person name="Spatafora J.W."/>
            <person name="Magnuson J.K."/>
            <person name="Baker S.E."/>
            <person name="Pomraning K.R."/>
        </authorList>
    </citation>
    <scope>NUCLEOTIDE SEQUENCE [LARGE SCALE GENOMIC DNA]</scope>
    <source>
        <strain evidence="4 5">Phaff 52-87</strain>
    </source>
</reference>
<feature type="domain" description="Nudix hydrolase" evidence="3">
    <location>
        <begin position="106"/>
        <end position="270"/>
    </location>
</feature>
<name>A0ABR1FBH1_9ASCO</name>
<dbReference type="PROSITE" id="PS51462">
    <property type="entry name" value="NUDIX"/>
    <property type="match status" value="1"/>
</dbReference>
<dbReference type="SUPFAM" id="SSF55811">
    <property type="entry name" value="Nudix"/>
    <property type="match status" value="1"/>
</dbReference>
<dbReference type="Gene3D" id="3.90.79.10">
    <property type="entry name" value="Nucleoside Triphosphate Pyrophosphohydrolase"/>
    <property type="match status" value="1"/>
</dbReference>
<evidence type="ECO:0000256" key="2">
    <source>
        <dbReference type="ARBA" id="ARBA00022801"/>
    </source>
</evidence>
<evidence type="ECO:0000313" key="5">
    <source>
        <dbReference type="Proteomes" id="UP001498771"/>
    </source>
</evidence>
<dbReference type="PANTHER" id="PTHR11839:SF18">
    <property type="entry name" value="NUDIX HYDROLASE DOMAIN-CONTAINING PROTEIN"/>
    <property type="match status" value="1"/>
</dbReference>
<dbReference type="PANTHER" id="PTHR11839">
    <property type="entry name" value="UDP/ADP-SUGAR PYROPHOSPHATASE"/>
    <property type="match status" value="1"/>
</dbReference>
<dbReference type="EMBL" id="JBBJBU010000001">
    <property type="protein sequence ID" value="KAK7207206.1"/>
    <property type="molecule type" value="Genomic_DNA"/>
</dbReference>
<keyword evidence="5" id="KW-1185">Reference proteome</keyword>
<dbReference type="RefSeq" id="XP_064770239.1">
    <property type="nucleotide sequence ID" value="XM_064910729.1"/>
</dbReference>
<dbReference type="Proteomes" id="UP001498771">
    <property type="component" value="Unassembled WGS sequence"/>
</dbReference>
<evidence type="ECO:0000313" key="4">
    <source>
        <dbReference type="EMBL" id="KAK7207206.1"/>
    </source>
</evidence>
<evidence type="ECO:0000256" key="1">
    <source>
        <dbReference type="ARBA" id="ARBA00001946"/>
    </source>
</evidence>
<dbReference type="InterPro" id="IPR000086">
    <property type="entry name" value="NUDIX_hydrolase_dom"/>
</dbReference>
<dbReference type="InterPro" id="IPR015797">
    <property type="entry name" value="NUDIX_hydrolase-like_dom_sf"/>
</dbReference>
<protein>
    <recommendedName>
        <fullName evidence="3">Nudix hydrolase domain-containing protein</fullName>
    </recommendedName>
</protein>
<organism evidence="4 5">
    <name type="scientific">Myxozyma melibiosi</name>
    <dbReference type="NCBI Taxonomy" id="54550"/>
    <lineage>
        <taxon>Eukaryota</taxon>
        <taxon>Fungi</taxon>
        <taxon>Dikarya</taxon>
        <taxon>Ascomycota</taxon>
        <taxon>Saccharomycotina</taxon>
        <taxon>Lipomycetes</taxon>
        <taxon>Lipomycetales</taxon>
        <taxon>Lipomycetaceae</taxon>
        <taxon>Myxozyma</taxon>
    </lineage>
</organism>
<dbReference type="CDD" id="cd03424">
    <property type="entry name" value="NUDIX_ADPRase_Nudt5_UGPPase_Nudt14"/>
    <property type="match status" value="1"/>
</dbReference>